<dbReference type="InterPro" id="IPR027417">
    <property type="entry name" value="P-loop_NTPase"/>
</dbReference>
<organism evidence="2 3">
    <name type="scientific">Entomobacter blattae</name>
    <dbReference type="NCBI Taxonomy" id="2762277"/>
    <lineage>
        <taxon>Bacteria</taxon>
        <taxon>Pseudomonadati</taxon>
        <taxon>Pseudomonadota</taxon>
        <taxon>Alphaproteobacteria</taxon>
        <taxon>Acetobacterales</taxon>
        <taxon>Acetobacteraceae</taxon>
        <taxon>Entomobacter</taxon>
    </lineage>
</organism>
<dbReference type="Gene3D" id="3.40.50.300">
    <property type="entry name" value="P-loop containing nucleotide triphosphate hydrolases"/>
    <property type="match status" value="1"/>
</dbReference>
<dbReference type="Pfam" id="PF13166">
    <property type="entry name" value="AAA_13"/>
    <property type="match status" value="1"/>
</dbReference>
<proteinExistence type="predicted"/>
<keyword evidence="3" id="KW-1185">Reference proteome</keyword>
<sequence>MGKTLREVAQNLQKCDKKMQLIYAFNGTGKTRLSYEFQNLFEKPTRKKMLYYNAFTEDLFYLNNSCEGEYKLKIQENSLISWILRDEGQDRNIVKYFQRYAGEKLTPQFSEDFSAVTFSVTDIDKQLLENIKISKGEERSFVWSIFYALIQQVISELNEPKEERSTQEYDDLKYIFIDDPVSSLDENHLIELAVDLAQLIKSSTTQVKFIVTTHNPLFYNVLYNESDRKKSSSSMLKANEDGTLELEEKPEDSNRSFSYHLFLKQTLAEAIEQKNIQKYHFTLLRNLYEKTAAFLGYKKWGELLPDDKRLYLTRIIHFTSHSTLSNETIAEPTPPELKTVAFLFKHLVDQYKFYQ</sequence>
<accession>A0A7H1NRH4</accession>
<dbReference type="EMBL" id="CP060244">
    <property type="protein sequence ID" value="QNT78384.1"/>
    <property type="molecule type" value="Genomic_DNA"/>
</dbReference>
<name>A0A7H1NRH4_9PROT</name>
<dbReference type="KEGG" id="ebla:JGUZn3_11580"/>
<gene>
    <name evidence="2" type="ORF">JGUZn3_11580</name>
</gene>
<dbReference type="Proteomes" id="UP000516349">
    <property type="component" value="Chromosome"/>
</dbReference>
<dbReference type="RefSeq" id="WP_203414704.1">
    <property type="nucleotide sequence ID" value="NZ_CP060244.1"/>
</dbReference>
<evidence type="ECO:0000259" key="1">
    <source>
        <dbReference type="Pfam" id="PF13166"/>
    </source>
</evidence>
<dbReference type="SUPFAM" id="SSF52540">
    <property type="entry name" value="P-loop containing nucleoside triphosphate hydrolases"/>
    <property type="match status" value="1"/>
</dbReference>
<evidence type="ECO:0000313" key="2">
    <source>
        <dbReference type="EMBL" id="QNT78384.1"/>
    </source>
</evidence>
<dbReference type="InterPro" id="IPR026866">
    <property type="entry name" value="CR006_AAA"/>
</dbReference>
<reference evidence="2 3" key="1">
    <citation type="submission" date="2020-08" db="EMBL/GenBank/DDBJ databases">
        <title>Complete genome sequence of Entomobacter blattae G55GP.</title>
        <authorList>
            <person name="Poehlein A."/>
            <person name="Guzman J."/>
            <person name="Daniel R."/>
            <person name="Vilcinskas A."/>
        </authorList>
    </citation>
    <scope>NUCLEOTIDE SEQUENCE [LARGE SCALE GENOMIC DNA]</scope>
    <source>
        <strain evidence="2 3">G55GP</strain>
    </source>
</reference>
<feature type="domain" description="Protein CR006 P-loop" evidence="1">
    <location>
        <begin position="164"/>
        <end position="345"/>
    </location>
</feature>
<dbReference type="AlphaFoldDB" id="A0A7H1NRH4"/>
<evidence type="ECO:0000313" key="3">
    <source>
        <dbReference type="Proteomes" id="UP000516349"/>
    </source>
</evidence>
<protein>
    <submittedName>
        <fullName evidence="2">AAA domain protein</fullName>
    </submittedName>
</protein>